<gene>
    <name evidence="2" type="ORF">CABS02_14992</name>
</gene>
<evidence type="ECO:0000256" key="1">
    <source>
        <dbReference type="SAM" id="MobiDB-lite"/>
    </source>
</evidence>
<comment type="caution">
    <text evidence="2">The sequence shown here is derived from an EMBL/GenBank/DDBJ whole genome shotgun (WGS) entry which is preliminary data.</text>
</comment>
<accession>A0A9Q0AXP5</accession>
<dbReference type="Proteomes" id="UP001056436">
    <property type="component" value="Unassembled WGS sequence"/>
</dbReference>
<name>A0A9Q0AXP5_9PEZI</name>
<sequence>MINNKRRLEGDFTDRDAFWEILRSKKCNDHRVVHRLESSLSDHKRRCVRQIAKHQAFYNAFNHLSRIPGLRSGLVIGNLNKLIALKCDEEVVSYLEHIYYTWLHLAGNNESNLGKIDTFTVQSVELRCPRFSAEDERLLRNAVLDGRVFRLFDKSERIVIWKNLCSIDSTIPSLTTFFNDVKYLELCAKWMKRLVAIPQDGHTVRIALTRAFKHSMRDENLYPIEESDMTFSYRPVEVDARLQLGIRQLWLSTMRNFRQMETNPSLLPKLASLASELGFDTNDIRCLKSMSPDLEVAQQALTMARPPKDYVYDVLSFQAVADKIAHTFPDLQQNDSAHESPEFFTDAYSSKYDSRPWLNQISYTDAAESMFVDIMDKQLSTGGGRPAGLFICRSIHLAFFGTPRRDNLQVPVASSDSDTADDELLSSGRYPPEVGHHQESRTSNQATSSSQHKDPSTRKSPARKVTLEFITKEAKREEYVFLDTQNPKEALRFQLLLQEAMFKQKVLPMTAGKQPLLAMNCYKEVVEKGLDRILLLQADHIDTSMIK</sequence>
<feature type="compositionally biased region" description="Polar residues" evidence="1">
    <location>
        <begin position="441"/>
        <end position="450"/>
    </location>
</feature>
<evidence type="ECO:0000313" key="2">
    <source>
        <dbReference type="EMBL" id="KAI3528854.1"/>
    </source>
</evidence>
<dbReference type="EMBL" id="SDAQ01000243">
    <property type="protein sequence ID" value="KAI3528854.1"/>
    <property type="molecule type" value="Genomic_DNA"/>
</dbReference>
<dbReference type="AlphaFoldDB" id="A0A9Q0AXP5"/>
<proteinExistence type="predicted"/>
<dbReference type="InterPro" id="IPR022198">
    <property type="entry name" value="DUF3723"/>
</dbReference>
<reference evidence="2" key="1">
    <citation type="submission" date="2019-01" db="EMBL/GenBank/DDBJ databases">
        <title>Colletotrichum abscissum LGMF1257.</title>
        <authorList>
            <person name="Baroncelli R."/>
        </authorList>
    </citation>
    <scope>NUCLEOTIDE SEQUENCE</scope>
    <source>
        <strain evidence="2">Ca142</strain>
    </source>
</reference>
<feature type="region of interest" description="Disordered" evidence="1">
    <location>
        <begin position="411"/>
        <end position="463"/>
    </location>
</feature>
<keyword evidence="3" id="KW-1185">Reference proteome</keyword>
<protein>
    <submittedName>
        <fullName evidence="2">Uncharacterized protein</fullName>
    </submittedName>
</protein>
<evidence type="ECO:0000313" key="3">
    <source>
        <dbReference type="Proteomes" id="UP001056436"/>
    </source>
</evidence>
<dbReference type="Pfam" id="PF12520">
    <property type="entry name" value="DUF3723"/>
    <property type="match status" value="1"/>
</dbReference>
<dbReference type="OrthoDB" id="4820741at2759"/>
<organism evidence="2 3">
    <name type="scientific">Colletotrichum abscissum</name>
    <dbReference type="NCBI Taxonomy" id="1671311"/>
    <lineage>
        <taxon>Eukaryota</taxon>
        <taxon>Fungi</taxon>
        <taxon>Dikarya</taxon>
        <taxon>Ascomycota</taxon>
        <taxon>Pezizomycotina</taxon>
        <taxon>Sordariomycetes</taxon>
        <taxon>Hypocreomycetidae</taxon>
        <taxon>Glomerellales</taxon>
        <taxon>Glomerellaceae</taxon>
        <taxon>Colletotrichum</taxon>
        <taxon>Colletotrichum acutatum species complex</taxon>
    </lineage>
</organism>